<gene>
    <name evidence="3" type="ORF">GPECTOR_2g1506</name>
</gene>
<feature type="compositionally biased region" description="Pro residues" evidence="2">
    <location>
        <begin position="117"/>
        <end position="127"/>
    </location>
</feature>
<name>A0A150H1K2_GONPE</name>
<evidence type="ECO:0000256" key="1">
    <source>
        <dbReference type="SAM" id="Coils"/>
    </source>
</evidence>
<proteinExistence type="predicted"/>
<keyword evidence="1" id="KW-0175">Coiled coil</keyword>
<feature type="compositionally biased region" description="Low complexity" evidence="2">
    <location>
        <begin position="128"/>
        <end position="151"/>
    </location>
</feature>
<dbReference type="STRING" id="33097.A0A150H1K2"/>
<dbReference type="SUPFAM" id="SSF90257">
    <property type="entry name" value="Myosin rod fragments"/>
    <property type="match status" value="1"/>
</dbReference>
<evidence type="ECO:0000313" key="3">
    <source>
        <dbReference type="EMBL" id="KXZ55955.1"/>
    </source>
</evidence>
<keyword evidence="4" id="KW-1185">Reference proteome</keyword>
<organism evidence="3 4">
    <name type="scientific">Gonium pectorale</name>
    <name type="common">Green alga</name>
    <dbReference type="NCBI Taxonomy" id="33097"/>
    <lineage>
        <taxon>Eukaryota</taxon>
        <taxon>Viridiplantae</taxon>
        <taxon>Chlorophyta</taxon>
        <taxon>core chlorophytes</taxon>
        <taxon>Chlorophyceae</taxon>
        <taxon>CS clade</taxon>
        <taxon>Chlamydomonadales</taxon>
        <taxon>Volvocaceae</taxon>
        <taxon>Gonium</taxon>
    </lineage>
</organism>
<feature type="coiled-coil region" evidence="1">
    <location>
        <begin position="215"/>
        <end position="337"/>
    </location>
</feature>
<evidence type="ECO:0000256" key="2">
    <source>
        <dbReference type="SAM" id="MobiDB-lite"/>
    </source>
</evidence>
<dbReference type="Proteomes" id="UP000075714">
    <property type="component" value="Unassembled WGS sequence"/>
</dbReference>
<feature type="region of interest" description="Disordered" evidence="2">
    <location>
        <begin position="177"/>
        <end position="199"/>
    </location>
</feature>
<evidence type="ECO:0000313" key="4">
    <source>
        <dbReference type="Proteomes" id="UP000075714"/>
    </source>
</evidence>
<sequence>MDSPGGWGAALDEDVLPSTTAFVAPGQEDLFMLKNYGVDRNPVEGPYKPYRQQQANVLRNSQSELYSDPSAAQLPQQQPPWARAAGGGTAADEAGSHAVARPLVREGGWGAPGAAPGYPPAGMPASPPSAGAASGPPQAPQAKSPQGPSPAEGFGFGPLVAGAMHGAVRHVVDEMRTSPLGPSAASGTPGGAGDHARRGGVAHIGSESAEKNVHMQRYQAQILSLERHNAEVQKRVADLQAALEAAQQSRQVLEAKRDDLLDQVAQANGNAKAKETALETARRANDALSTELRSCQEELAAARDALAASKDTAVQWKDRAMEAAKELEAARKKARILCFSYWVA</sequence>
<feature type="compositionally biased region" description="Low complexity" evidence="2">
    <location>
        <begin position="69"/>
        <end position="84"/>
    </location>
</feature>
<reference evidence="4" key="1">
    <citation type="journal article" date="2016" name="Nat. Commun.">
        <title>The Gonium pectorale genome demonstrates co-option of cell cycle regulation during the evolution of multicellularity.</title>
        <authorList>
            <person name="Hanschen E.R."/>
            <person name="Marriage T.N."/>
            <person name="Ferris P.J."/>
            <person name="Hamaji T."/>
            <person name="Toyoda A."/>
            <person name="Fujiyama A."/>
            <person name="Neme R."/>
            <person name="Noguchi H."/>
            <person name="Minakuchi Y."/>
            <person name="Suzuki M."/>
            <person name="Kawai-Toyooka H."/>
            <person name="Smith D.R."/>
            <person name="Sparks H."/>
            <person name="Anderson J."/>
            <person name="Bakaric R."/>
            <person name="Luria V."/>
            <person name="Karger A."/>
            <person name="Kirschner M.W."/>
            <person name="Durand P.M."/>
            <person name="Michod R.E."/>
            <person name="Nozaki H."/>
            <person name="Olson B.J."/>
        </authorList>
    </citation>
    <scope>NUCLEOTIDE SEQUENCE [LARGE SCALE GENOMIC DNA]</scope>
    <source>
        <strain evidence="4">NIES-2863</strain>
    </source>
</reference>
<comment type="caution">
    <text evidence="3">The sequence shown here is derived from an EMBL/GenBank/DDBJ whole genome shotgun (WGS) entry which is preliminary data.</text>
</comment>
<accession>A0A150H1K2</accession>
<dbReference type="AlphaFoldDB" id="A0A150H1K2"/>
<feature type="region of interest" description="Disordered" evidence="2">
    <location>
        <begin position="58"/>
        <end position="157"/>
    </location>
</feature>
<protein>
    <submittedName>
        <fullName evidence="3">Uncharacterized protein</fullName>
    </submittedName>
</protein>
<dbReference type="EMBL" id="LSYV01000003">
    <property type="protein sequence ID" value="KXZ55955.1"/>
    <property type="molecule type" value="Genomic_DNA"/>
</dbReference>
<feature type="compositionally biased region" description="Low complexity" evidence="2">
    <location>
        <begin position="178"/>
        <end position="187"/>
    </location>
</feature>